<protein>
    <submittedName>
        <fullName evidence="15">tRNA nucleotidyltransferase</fullName>
        <ecNumber evidence="15">2.7.7.72</ecNumber>
    </submittedName>
</protein>
<dbReference type="OrthoDB" id="9805698at2"/>
<dbReference type="SUPFAM" id="SSF81891">
    <property type="entry name" value="Poly A polymerase C-terminal region-like"/>
    <property type="match status" value="1"/>
</dbReference>
<dbReference type="RefSeq" id="WP_015693590.1">
    <property type="nucleotide sequence ID" value="NC_016940.1"/>
</dbReference>
<evidence type="ECO:0000259" key="12">
    <source>
        <dbReference type="Pfam" id="PF01743"/>
    </source>
</evidence>
<dbReference type="eggNOG" id="COG0617">
    <property type="taxonomic scope" value="Bacteria"/>
</dbReference>
<dbReference type="InterPro" id="IPR043519">
    <property type="entry name" value="NT_sf"/>
</dbReference>
<organism evidence="15 16">
    <name type="scientific">Saprospira grandis (strain Lewin)</name>
    <dbReference type="NCBI Taxonomy" id="984262"/>
    <lineage>
        <taxon>Bacteria</taxon>
        <taxon>Pseudomonadati</taxon>
        <taxon>Bacteroidota</taxon>
        <taxon>Saprospiria</taxon>
        <taxon>Saprospirales</taxon>
        <taxon>Saprospiraceae</taxon>
        <taxon>Saprospira</taxon>
    </lineage>
</organism>
<evidence type="ECO:0000256" key="3">
    <source>
        <dbReference type="ARBA" id="ARBA00022694"/>
    </source>
</evidence>
<dbReference type="KEGG" id="sgn:SGRA_3267"/>
<evidence type="ECO:0000256" key="11">
    <source>
        <dbReference type="RuleBase" id="RU003953"/>
    </source>
</evidence>
<keyword evidence="5" id="KW-0479">Metal-binding</keyword>
<reference evidence="15 16" key="1">
    <citation type="journal article" date="2012" name="Stand. Genomic Sci.">
        <title>Complete genome sequencing and analysis of Saprospira grandis str. Lewin, a predatory marine bacterium.</title>
        <authorList>
            <person name="Saw J.H."/>
            <person name="Yuryev A."/>
            <person name="Kanbe M."/>
            <person name="Hou S."/>
            <person name="Young A.G."/>
            <person name="Aizawa S."/>
            <person name="Alam M."/>
        </authorList>
    </citation>
    <scope>NUCLEOTIDE SEQUENCE [LARGE SCALE GENOMIC DNA]</scope>
    <source>
        <strain evidence="15 16">Lewin</strain>
    </source>
</reference>
<dbReference type="GO" id="GO:0008033">
    <property type="term" value="P:tRNA processing"/>
    <property type="evidence" value="ECO:0007669"/>
    <property type="project" value="UniProtKB-KW"/>
</dbReference>
<sequence>MQFEMTAQEEALFKTIAQAAQKLGFPTYVIGGYVRDRLLGRSSKGKDLDLVCVGSGIELAKAIAKCLKPQPKVVTYARFGTAALHHKDWEIELVGARKESYRPESRKPIVEDGTLEDDQNRRDFTINALAISLNEADFGQLLDPFGGLADLEAKCIRTPLAPETTFSDDPLRMMRAIRFASQLGFEIEEKTFAAIQSERERIHIISQERISSELNKIMLSTKPSLGLSLLFKSGLLELIFPELYAMHGVDEKEGVRHKDNFWHTLKVVDNMAEKSDDLWMRWSALLHDIAKPLTKRYFKGQGWSFHGHEAVGGKLVPKIFKRFKLPLDQKMKKVQKIVSMHQRPILLTQDRENITDSAIRRLLFEAGDDLEDLLLMCEADSTTANPKKLARYADNLIFLRQRLQEVEEKDHLRQWQPPISGEEIMETFQIKPSKQVGQLKNAIREAILDGLIANEYEAARNFMLEQAAAMDLFPKK</sequence>
<dbReference type="Pfam" id="PF12627">
    <property type="entry name" value="PolyA_pol_RNAbd"/>
    <property type="match status" value="1"/>
</dbReference>
<proteinExistence type="inferred from homology"/>
<evidence type="ECO:0000256" key="9">
    <source>
        <dbReference type="ARBA" id="ARBA00022842"/>
    </source>
</evidence>
<dbReference type="STRING" id="984262.SGRA_3267"/>
<dbReference type="InterPro" id="IPR002646">
    <property type="entry name" value="PolA_pol_head_dom"/>
</dbReference>
<dbReference type="Pfam" id="PF01966">
    <property type="entry name" value="HD"/>
    <property type="match status" value="1"/>
</dbReference>
<keyword evidence="6" id="KW-0547">Nucleotide-binding</keyword>
<keyword evidence="10 11" id="KW-0694">RNA-binding</keyword>
<evidence type="ECO:0000256" key="8">
    <source>
        <dbReference type="ARBA" id="ARBA00022840"/>
    </source>
</evidence>
<dbReference type="Gene3D" id="1.10.3090.10">
    <property type="entry name" value="cca-adding enzyme, domain 2"/>
    <property type="match status" value="1"/>
</dbReference>
<keyword evidence="8" id="KW-0067">ATP-binding</keyword>
<evidence type="ECO:0000256" key="10">
    <source>
        <dbReference type="ARBA" id="ARBA00022884"/>
    </source>
</evidence>
<comment type="cofactor">
    <cofactor evidence="1">
        <name>Mg(2+)</name>
        <dbReference type="ChEBI" id="CHEBI:18420"/>
    </cofactor>
</comment>
<dbReference type="Gene3D" id="1.10.246.80">
    <property type="match status" value="1"/>
</dbReference>
<name>H6KZY8_SAPGL</name>
<comment type="similarity">
    <text evidence="11">Belongs to the tRNA nucleotidyltransferase/poly(A) polymerase family.</text>
</comment>
<evidence type="ECO:0000256" key="6">
    <source>
        <dbReference type="ARBA" id="ARBA00022741"/>
    </source>
</evidence>
<evidence type="ECO:0000313" key="15">
    <source>
        <dbReference type="EMBL" id="AFC25995.1"/>
    </source>
</evidence>
<dbReference type="Pfam" id="PF01743">
    <property type="entry name" value="PolyA_pol"/>
    <property type="match status" value="1"/>
</dbReference>
<dbReference type="AlphaFoldDB" id="H6KZY8"/>
<evidence type="ECO:0000313" key="16">
    <source>
        <dbReference type="Proteomes" id="UP000007519"/>
    </source>
</evidence>
<dbReference type="InterPro" id="IPR050124">
    <property type="entry name" value="tRNA_CCA-adding_enzyme"/>
</dbReference>
<dbReference type="InterPro" id="IPR032828">
    <property type="entry name" value="PolyA_RNA-bd"/>
</dbReference>
<evidence type="ECO:0000256" key="2">
    <source>
        <dbReference type="ARBA" id="ARBA00022679"/>
    </source>
</evidence>
<dbReference type="CDD" id="cd00077">
    <property type="entry name" value="HDc"/>
    <property type="match status" value="1"/>
</dbReference>
<dbReference type="EMBL" id="CP002831">
    <property type="protein sequence ID" value="AFC25995.1"/>
    <property type="molecule type" value="Genomic_DNA"/>
</dbReference>
<dbReference type="InterPro" id="IPR003607">
    <property type="entry name" value="HD/PDEase_dom"/>
</dbReference>
<evidence type="ECO:0000259" key="13">
    <source>
        <dbReference type="Pfam" id="PF01966"/>
    </source>
</evidence>
<keyword evidence="16" id="KW-1185">Reference proteome</keyword>
<accession>H6KZY8</accession>
<keyword evidence="7" id="KW-0692">RNA repair</keyword>
<dbReference type="CDD" id="cd05398">
    <property type="entry name" value="NT_ClassII-CCAase"/>
    <property type="match status" value="1"/>
</dbReference>
<feature type="domain" description="HD" evidence="13">
    <location>
        <begin position="263"/>
        <end position="383"/>
    </location>
</feature>
<dbReference type="GO" id="GO:0005524">
    <property type="term" value="F:ATP binding"/>
    <property type="evidence" value="ECO:0007669"/>
    <property type="project" value="UniProtKB-KW"/>
</dbReference>
<evidence type="ECO:0000256" key="7">
    <source>
        <dbReference type="ARBA" id="ARBA00022800"/>
    </source>
</evidence>
<dbReference type="EC" id="2.7.7.72" evidence="15"/>
<gene>
    <name evidence="15" type="primary">cca</name>
    <name evidence="15" type="ordered locus">SGRA_3267</name>
</gene>
<dbReference type="SUPFAM" id="SSF81301">
    <property type="entry name" value="Nucleotidyltransferase"/>
    <property type="match status" value="1"/>
</dbReference>
<dbReference type="GO" id="GO:0004810">
    <property type="term" value="F:CCA tRNA nucleotidyltransferase activity"/>
    <property type="evidence" value="ECO:0007669"/>
    <property type="project" value="UniProtKB-EC"/>
</dbReference>
<dbReference type="PANTHER" id="PTHR47545">
    <property type="entry name" value="MULTIFUNCTIONAL CCA PROTEIN"/>
    <property type="match status" value="1"/>
</dbReference>
<evidence type="ECO:0000256" key="5">
    <source>
        <dbReference type="ARBA" id="ARBA00022723"/>
    </source>
</evidence>
<keyword evidence="9" id="KW-0460">Magnesium</keyword>
<evidence type="ECO:0000256" key="4">
    <source>
        <dbReference type="ARBA" id="ARBA00022695"/>
    </source>
</evidence>
<keyword evidence="2 11" id="KW-0808">Transferase</keyword>
<keyword evidence="3" id="KW-0819">tRNA processing</keyword>
<dbReference type="GO" id="GO:0003723">
    <property type="term" value="F:RNA binding"/>
    <property type="evidence" value="ECO:0007669"/>
    <property type="project" value="UniProtKB-KW"/>
</dbReference>
<dbReference type="HOGENOM" id="CLU_015961_6_1_10"/>
<dbReference type="GO" id="GO:0046872">
    <property type="term" value="F:metal ion binding"/>
    <property type="evidence" value="ECO:0007669"/>
    <property type="project" value="UniProtKB-KW"/>
</dbReference>
<dbReference type="PANTHER" id="PTHR47545:SF1">
    <property type="entry name" value="MULTIFUNCTIONAL CCA PROTEIN"/>
    <property type="match status" value="1"/>
</dbReference>
<evidence type="ECO:0000256" key="1">
    <source>
        <dbReference type="ARBA" id="ARBA00001946"/>
    </source>
</evidence>
<keyword evidence="4 15" id="KW-0548">Nucleotidyltransferase</keyword>
<dbReference type="InterPro" id="IPR006674">
    <property type="entry name" value="HD_domain"/>
</dbReference>
<feature type="domain" description="Poly A polymerase head" evidence="12">
    <location>
        <begin position="27"/>
        <end position="157"/>
    </location>
</feature>
<dbReference type="GO" id="GO:0042245">
    <property type="term" value="P:RNA repair"/>
    <property type="evidence" value="ECO:0007669"/>
    <property type="project" value="UniProtKB-KW"/>
</dbReference>
<dbReference type="Gene3D" id="3.30.460.10">
    <property type="entry name" value="Beta Polymerase, domain 2"/>
    <property type="match status" value="1"/>
</dbReference>
<feature type="domain" description="tRNA nucleotidyltransferase/poly(A) polymerase RNA and SrmB- binding" evidence="14">
    <location>
        <begin position="184"/>
        <end position="244"/>
    </location>
</feature>
<dbReference type="Proteomes" id="UP000007519">
    <property type="component" value="Chromosome"/>
</dbReference>
<evidence type="ECO:0000259" key="14">
    <source>
        <dbReference type="Pfam" id="PF12627"/>
    </source>
</evidence>